<dbReference type="Gene3D" id="3.55.50.30">
    <property type="match status" value="1"/>
</dbReference>
<reference evidence="4" key="1">
    <citation type="submission" date="2016-04" db="EMBL/GenBank/DDBJ databases">
        <authorList>
            <person name="Evans L.H."/>
            <person name="Alamgir A."/>
            <person name="Owens N."/>
            <person name="Weber N.D."/>
            <person name="Virtaneva K."/>
            <person name="Barbian K."/>
            <person name="Babar A."/>
            <person name="Rosenke K."/>
        </authorList>
    </citation>
    <scope>NUCLEOTIDE SEQUENCE</scope>
    <source>
        <strain evidence="4">86-1</strain>
    </source>
</reference>
<dbReference type="Pfam" id="PF16344">
    <property type="entry name" value="FecR_C"/>
    <property type="match status" value="1"/>
</dbReference>
<feature type="domain" description="Protein FecR C-terminal" evidence="3">
    <location>
        <begin position="277"/>
        <end position="342"/>
    </location>
</feature>
<keyword evidence="1" id="KW-0472">Membrane</keyword>
<proteinExistence type="predicted"/>
<dbReference type="InterPro" id="IPR032508">
    <property type="entry name" value="FecR_C"/>
</dbReference>
<dbReference type="PANTHER" id="PTHR30273:SF2">
    <property type="entry name" value="PROTEIN FECR"/>
    <property type="match status" value="1"/>
</dbReference>
<sequence>MKQLEESRIYYLISTFLTKGLTKEEESELKVLLQESSNKEYFQQLYSIDLIARNTKRYRDLDPVFEGIIARINEDSETDVEPKTRRIKHNFTWRSIAASVIFIIAFGIGMYYLGEKNINDTIMADNNANTIQVPLGSQSTISLPDGSIVTLNSGSTIRYSNSFGKKDRELQLEGEAFFEVFRNEEKPFIVYAKKSAIEVLGTTFNVKAYGDEDFLETTLVEGSVSVTPDINDISRKKIVLSPNQAILIDLKNNGLQISLRQNINTLLYTSWKDPRWIIQGEQMESLARKLERRYSVSIKVDDELRKYKFSGTLVDETLQQTLDIMKSIAPITYTLNKKTVFISVDSKRRSAFEQSITKNEK</sequence>
<name>A0A212ITK8_9BACT</name>
<keyword evidence="1" id="KW-0812">Transmembrane</keyword>
<protein>
    <recommendedName>
        <fullName evidence="5">FecR protein domain-containing protein</fullName>
    </recommendedName>
</protein>
<evidence type="ECO:0000259" key="2">
    <source>
        <dbReference type="Pfam" id="PF04773"/>
    </source>
</evidence>
<dbReference type="PIRSF" id="PIRSF018266">
    <property type="entry name" value="FecR"/>
    <property type="match status" value="1"/>
</dbReference>
<feature type="domain" description="FecR protein" evidence="2">
    <location>
        <begin position="130"/>
        <end position="224"/>
    </location>
</feature>
<dbReference type="AlphaFoldDB" id="A0A212ITK8"/>
<dbReference type="RefSeq" id="WP_296937796.1">
    <property type="nucleotide sequence ID" value="NZ_LT599032.1"/>
</dbReference>
<evidence type="ECO:0000256" key="1">
    <source>
        <dbReference type="SAM" id="Phobius"/>
    </source>
</evidence>
<dbReference type="FunFam" id="2.60.120.1440:FF:000001">
    <property type="entry name" value="Putative anti-sigma factor"/>
    <property type="match status" value="1"/>
</dbReference>
<organism evidence="4">
    <name type="scientific">uncultured Dysgonomonas sp</name>
    <dbReference type="NCBI Taxonomy" id="206096"/>
    <lineage>
        <taxon>Bacteria</taxon>
        <taxon>Pseudomonadati</taxon>
        <taxon>Bacteroidota</taxon>
        <taxon>Bacteroidia</taxon>
        <taxon>Bacteroidales</taxon>
        <taxon>Dysgonomonadaceae</taxon>
        <taxon>Dysgonomonas</taxon>
        <taxon>environmental samples</taxon>
    </lineage>
</organism>
<dbReference type="Gene3D" id="2.60.120.1440">
    <property type="match status" value="1"/>
</dbReference>
<feature type="transmembrane region" description="Helical" evidence="1">
    <location>
        <begin position="91"/>
        <end position="113"/>
    </location>
</feature>
<dbReference type="GO" id="GO:0016989">
    <property type="term" value="F:sigma factor antagonist activity"/>
    <property type="evidence" value="ECO:0007669"/>
    <property type="project" value="TreeGrafter"/>
</dbReference>
<keyword evidence="1" id="KW-1133">Transmembrane helix</keyword>
<dbReference type="InterPro" id="IPR006860">
    <property type="entry name" value="FecR"/>
</dbReference>
<dbReference type="InterPro" id="IPR012373">
    <property type="entry name" value="Ferrdict_sens_TM"/>
</dbReference>
<dbReference type="PANTHER" id="PTHR30273">
    <property type="entry name" value="PERIPLASMIC SIGNAL SENSOR AND SIGMA FACTOR ACTIVATOR FECR-RELATED"/>
    <property type="match status" value="1"/>
</dbReference>
<evidence type="ECO:0008006" key="5">
    <source>
        <dbReference type="Google" id="ProtNLM"/>
    </source>
</evidence>
<evidence type="ECO:0000313" key="4">
    <source>
        <dbReference type="EMBL" id="SBV90531.1"/>
    </source>
</evidence>
<dbReference type="EMBL" id="FLUM01000001">
    <property type="protein sequence ID" value="SBV90531.1"/>
    <property type="molecule type" value="Genomic_DNA"/>
</dbReference>
<gene>
    <name evidence="4" type="ORF">KL86DYS1_10097</name>
</gene>
<evidence type="ECO:0000259" key="3">
    <source>
        <dbReference type="Pfam" id="PF16344"/>
    </source>
</evidence>
<dbReference type="Pfam" id="PF04773">
    <property type="entry name" value="FecR"/>
    <property type="match status" value="1"/>
</dbReference>
<accession>A0A212ITK8</accession>